<dbReference type="PANTHER" id="PTHR45749:SF21">
    <property type="entry name" value="DUF4371 DOMAIN-CONTAINING PROTEIN"/>
    <property type="match status" value="1"/>
</dbReference>
<evidence type="ECO:0008006" key="4">
    <source>
        <dbReference type="Google" id="ProtNLM"/>
    </source>
</evidence>
<gene>
    <name evidence="2" type="ORF">MAR_006608</name>
</gene>
<protein>
    <recommendedName>
        <fullName evidence="4">DUF4371 domain-containing protein</fullName>
    </recommendedName>
</protein>
<name>A0ABY7D914_MYAAR</name>
<feature type="region of interest" description="Disordered" evidence="1">
    <location>
        <begin position="334"/>
        <end position="358"/>
    </location>
</feature>
<dbReference type="Proteomes" id="UP001164746">
    <property type="component" value="Chromosome 1"/>
</dbReference>
<accession>A0ABY7D914</accession>
<sequence length="358" mass="40371">MKGGKVGNTKVESRFISTGFTNWRDATKTFRKHEQSDCHKEAVERHPIQNKIIQIMSLGILRKVANSVLEDAFFTIMVDETTDAVPSIDAQTITNVIKDTLLRMRLQLCKCRWQSYNGASNMSGAKRVVAANITAEEPSAIYTHCYGHALILAVGDTICGDSLDAVCESSKPVKFLPKCEGQFEKLRKEMSPYTPGFRVLCPTRWTVTAECLKSVLDNYSILQKLWDTTYETTKDTETKVHIVGVKSQMASFDFLYGVTLGYKLLKHSDNLSKALQHKDMSASEGHFLAHVTVSTLGKLRTDDTYDQFWGSIDTKLNNVDVNEPTLPRRRKLPKRYKTERRRPCVSEFTKGPTSQAVL</sequence>
<keyword evidence="3" id="KW-1185">Reference proteome</keyword>
<reference evidence="2" key="1">
    <citation type="submission" date="2022-11" db="EMBL/GenBank/DDBJ databases">
        <title>Centuries of genome instability and evolution in soft-shell clam transmissible cancer (bioRxiv).</title>
        <authorList>
            <person name="Hart S.F.M."/>
            <person name="Yonemitsu M.A."/>
            <person name="Giersch R.M."/>
            <person name="Beal B.F."/>
            <person name="Arriagada G."/>
            <person name="Davis B.W."/>
            <person name="Ostrander E.A."/>
            <person name="Goff S.P."/>
            <person name="Metzger M.J."/>
        </authorList>
    </citation>
    <scope>NUCLEOTIDE SEQUENCE</scope>
    <source>
        <strain evidence="2">MELC-2E11</strain>
        <tissue evidence="2">Siphon/mantle</tissue>
    </source>
</reference>
<evidence type="ECO:0000313" key="3">
    <source>
        <dbReference type="Proteomes" id="UP001164746"/>
    </source>
</evidence>
<dbReference type="EMBL" id="CP111012">
    <property type="protein sequence ID" value="WAQ94137.1"/>
    <property type="molecule type" value="Genomic_DNA"/>
</dbReference>
<proteinExistence type="predicted"/>
<evidence type="ECO:0000313" key="2">
    <source>
        <dbReference type="EMBL" id="WAQ94137.1"/>
    </source>
</evidence>
<dbReference type="PANTHER" id="PTHR45749">
    <property type="match status" value="1"/>
</dbReference>
<organism evidence="2 3">
    <name type="scientific">Mya arenaria</name>
    <name type="common">Soft-shell clam</name>
    <dbReference type="NCBI Taxonomy" id="6604"/>
    <lineage>
        <taxon>Eukaryota</taxon>
        <taxon>Metazoa</taxon>
        <taxon>Spiralia</taxon>
        <taxon>Lophotrochozoa</taxon>
        <taxon>Mollusca</taxon>
        <taxon>Bivalvia</taxon>
        <taxon>Autobranchia</taxon>
        <taxon>Heteroconchia</taxon>
        <taxon>Euheterodonta</taxon>
        <taxon>Imparidentia</taxon>
        <taxon>Neoheterodontei</taxon>
        <taxon>Myida</taxon>
        <taxon>Myoidea</taxon>
        <taxon>Myidae</taxon>
        <taxon>Mya</taxon>
    </lineage>
</organism>
<dbReference type="SUPFAM" id="SSF53098">
    <property type="entry name" value="Ribonuclease H-like"/>
    <property type="match status" value="1"/>
</dbReference>
<dbReference type="InterPro" id="IPR012337">
    <property type="entry name" value="RNaseH-like_sf"/>
</dbReference>
<evidence type="ECO:0000256" key="1">
    <source>
        <dbReference type="SAM" id="MobiDB-lite"/>
    </source>
</evidence>